<dbReference type="InterPro" id="IPR013083">
    <property type="entry name" value="Znf_RING/FYVE/PHD"/>
</dbReference>
<dbReference type="UniPathway" id="UPA00143"/>
<evidence type="ECO:0000313" key="2">
    <source>
        <dbReference type="EMBL" id="KIZ01149.1"/>
    </source>
</evidence>
<sequence>MLAGFSAAVARIDMALGELPPKALSHLPDTADDVMGLRAILQRTTFALPEAHLQLLASFRAACDGVKAYAADLEEKCKDILQAVNGERALNKSEYAAAVGDLHREIRTQRAYAIAAVVDSANASAAFAAAAAAEGAAGDPAAVAAAAAAMAAARDPNEAYGDHAELSAYYLRVLLDVIRVAHDVEDEAVPLEYLCPLSTLIMHDPVVLLESGHSFERQALLDWWANGHRMCPKTGTHGANHWSPADGAHGAR</sequence>
<evidence type="ECO:0000313" key="3">
    <source>
        <dbReference type="Proteomes" id="UP000054498"/>
    </source>
</evidence>
<dbReference type="STRING" id="145388.A0A0D2L1F3"/>
<evidence type="ECO:0000259" key="1">
    <source>
        <dbReference type="SMART" id="SM00504"/>
    </source>
</evidence>
<dbReference type="Gene3D" id="3.30.40.10">
    <property type="entry name" value="Zinc/RING finger domain, C3HC4 (zinc finger)"/>
    <property type="match status" value="1"/>
</dbReference>
<dbReference type="OrthoDB" id="2016400at2759"/>
<reference evidence="2 3" key="1">
    <citation type="journal article" date="2013" name="BMC Genomics">
        <title>Reconstruction of the lipid metabolism for the microalga Monoraphidium neglectum from its genome sequence reveals characteristics suitable for biofuel production.</title>
        <authorList>
            <person name="Bogen C."/>
            <person name="Al-Dilaimi A."/>
            <person name="Albersmeier A."/>
            <person name="Wichmann J."/>
            <person name="Grundmann M."/>
            <person name="Rupp O."/>
            <person name="Lauersen K.J."/>
            <person name="Blifernez-Klassen O."/>
            <person name="Kalinowski J."/>
            <person name="Goesmann A."/>
            <person name="Mussgnug J.H."/>
            <person name="Kruse O."/>
        </authorList>
    </citation>
    <scope>NUCLEOTIDE SEQUENCE [LARGE SCALE GENOMIC DNA]</scope>
    <source>
        <strain evidence="2 3">SAG 48.87</strain>
    </source>
</reference>
<keyword evidence="3" id="KW-1185">Reference proteome</keyword>
<dbReference type="PANTHER" id="PTHR23315">
    <property type="entry name" value="U BOX DOMAIN-CONTAINING"/>
    <property type="match status" value="1"/>
</dbReference>
<name>A0A0D2L1F3_9CHLO</name>
<gene>
    <name evidence="2" type="ORF">MNEG_6816</name>
</gene>
<dbReference type="GO" id="GO:0004842">
    <property type="term" value="F:ubiquitin-protein transferase activity"/>
    <property type="evidence" value="ECO:0007669"/>
    <property type="project" value="InterPro"/>
</dbReference>
<dbReference type="AlphaFoldDB" id="A0A0D2L1F3"/>
<dbReference type="SUPFAM" id="SSF57850">
    <property type="entry name" value="RING/U-box"/>
    <property type="match status" value="1"/>
</dbReference>
<protein>
    <recommendedName>
        <fullName evidence="1">U-box domain-containing protein</fullName>
    </recommendedName>
</protein>
<dbReference type="EMBL" id="KK101365">
    <property type="protein sequence ID" value="KIZ01149.1"/>
    <property type="molecule type" value="Genomic_DNA"/>
</dbReference>
<proteinExistence type="predicted"/>
<dbReference type="SMART" id="SM00504">
    <property type="entry name" value="Ubox"/>
    <property type="match status" value="1"/>
</dbReference>
<organism evidence="2 3">
    <name type="scientific">Monoraphidium neglectum</name>
    <dbReference type="NCBI Taxonomy" id="145388"/>
    <lineage>
        <taxon>Eukaryota</taxon>
        <taxon>Viridiplantae</taxon>
        <taxon>Chlorophyta</taxon>
        <taxon>core chlorophytes</taxon>
        <taxon>Chlorophyceae</taxon>
        <taxon>CS clade</taxon>
        <taxon>Sphaeropleales</taxon>
        <taxon>Selenastraceae</taxon>
        <taxon>Monoraphidium</taxon>
    </lineage>
</organism>
<dbReference type="RefSeq" id="XP_013900168.1">
    <property type="nucleotide sequence ID" value="XM_014044714.1"/>
</dbReference>
<dbReference type="Proteomes" id="UP000054498">
    <property type="component" value="Unassembled WGS sequence"/>
</dbReference>
<accession>A0A0D2L1F3</accession>
<dbReference type="KEGG" id="mng:MNEG_6816"/>
<feature type="domain" description="U-box" evidence="1">
    <location>
        <begin position="192"/>
        <end position="242"/>
    </location>
</feature>
<dbReference type="PANTHER" id="PTHR23315:SF7">
    <property type="entry name" value="U-BOX DOMAIN-CONTAINING PROTEIN 4"/>
    <property type="match status" value="1"/>
</dbReference>
<dbReference type="Pfam" id="PF04564">
    <property type="entry name" value="U-box"/>
    <property type="match status" value="1"/>
</dbReference>
<dbReference type="InterPro" id="IPR003613">
    <property type="entry name" value="Ubox_domain"/>
</dbReference>
<dbReference type="GO" id="GO:0016567">
    <property type="term" value="P:protein ubiquitination"/>
    <property type="evidence" value="ECO:0007669"/>
    <property type="project" value="UniProtKB-UniPathway"/>
</dbReference>
<dbReference type="GeneID" id="25739692"/>